<gene>
    <name evidence="1" type="ORF">BV25DRAFT_1557559</name>
</gene>
<reference evidence="1" key="1">
    <citation type="submission" date="2021-03" db="EMBL/GenBank/DDBJ databases">
        <authorList>
            <consortium name="DOE Joint Genome Institute"/>
            <person name="Ahrendt S."/>
            <person name="Looney B.P."/>
            <person name="Miyauchi S."/>
            <person name="Morin E."/>
            <person name="Drula E."/>
            <person name="Courty P.E."/>
            <person name="Chicoki N."/>
            <person name="Fauchery L."/>
            <person name="Kohler A."/>
            <person name="Kuo A."/>
            <person name="Labutti K."/>
            <person name="Pangilinan J."/>
            <person name="Lipzen A."/>
            <person name="Riley R."/>
            <person name="Andreopoulos W."/>
            <person name="He G."/>
            <person name="Johnson J."/>
            <person name="Barry K.W."/>
            <person name="Grigoriev I.V."/>
            <person name="Nagy L."/>
            <person name="Hibbett D."/>
            <person name="Henrissat B."/>
            <person name="Matheny P.B."/>
            <person name="Labbe J."/>
            <person name="Martin F."/>
        </authorList>
    </citation>
    <scope>NUCLEOTIDE SEQUENCE</scope>
    <source>
        <strain evidence="1">HHB10654</strain>
    </source>
</reference>
<dbReference type="EMBL" id="MU277261">
    <property type="protein sequence ID" value="KAI0056633.1"/>
    <property type="molecule type" value="Genomic_DNA"/>
</dbReference>
<evidence type="ECO:0000313" key="2">
    <source>
        <dbReference type="Proteomes" id="UP000814140"/>
    </source>
</evidence>
<comment type="caution">
    <text evidence="1">The sequence shown here is derived from an EMBL/GenBank/DDBJ whole genome shotgun (WGS) entry which is preliminary data.</text>
</comment>
<dbReference type="Proteomes" id="UP000814140">
    <property type="component" value="Unassembled WGS sequence"/>
</dbReference>
<accession>A0ACB8SL86</accession>
<proteinExistence type="predicted"/>
<evidence type="ECO:0000313" key="1">
    <source>
        <dbReference type="EMBL" id="KAI0056633.1"/>
    </source>
</evidence>
<sequence>MSQLTASSSIFRRWIELSRIHKFAGTILVFWPIAWGVTLSADSLSMPFPSYAFTVLYGFVAASFLRRTLALSLINISTGAGCIWDDIMDRNFDRQVGALLHPHHRLTTPPILTTHDPRPERTKRRPIADGRISVPGALVFLLGHIVVLFTMVWPFNDLAWTLGLVSALPLPGIYPLLKRVTYWPQAWLGIEMNISILVVSGALQNTITPAACAMLAGCWSWTLYYDSIYACQDKRDDVKAGVKSTAFLFGEHVKVVLAGFAVLFVACLAAAGYLNGQGTSFYLLSVGGAAVHLLKQMSGVDVDDVRSCLMAFNSNGWAFGGIVWFGLFADYALA</sequence>
<reference evidence="1" key="2">
    <citation type="journal article" date="2022" name="New Phytol.">
        <title>Evolutionary transition to the ectomycorrhizal habit in the genomes of a hyperdiverse lineage of mushroom-forming fungi.</title>
        <authorList>
            <person name="Looney B."/>
            <person name="Miyauchi S."/>
            <person name="Morin E."/>
            <person name="Drula E."/>
            <person name="Courty P.E."/>
            <person name="Kohler A."/>
            <person name="Kuo A."/>
            <person name="LaButti K."/>
            <person name="Pangilinan J."/>
            <person name="Lipzen A."/>
            <person name="Riley R."/>
            <person name="Andreopoulos W."/>
            <person name="He G."/>
            <person name="Johnson J."/>
            <person name="Nolan M."/>
            <person name="Tritt A."/>
            <person name="Barry K.W."/>
            <person name="Grigoriev I.V."/>
            <person name="Nagy L.G."/>
            <person name="Hibbett D."/>
            <person name="Henrissat B."/>
            <person name="Matheny P.B."/>
            <person name="Labbe J."/>
            <person name="Martin F.M."/>
        </authorList>
    </citation>
    <scope>NUCLEOTIDE SEQUENCE</scope>
    <source>
        <strain evidence="1">HHB10654</strain>
    </source>
</reference>
<protein>
    <submittedName>
        <fullName evidence="1">UbiA prenyltransferase</fullName>
    </submittedName>
</protein>
<organism evidence="1 2">
    <name type="scientific">Artomyces pyxidatus</name>
    <dbReference type="NCBI Taxonomy" id="48021"/>
    <lineage>
        <taxon>Eukaryota</taxon>
        <taxon>Fungi</taxon>
        <taxon>Dikarya</taxon>
        <taxon>Basidiomycota</taxon>
        <taxon>Agaricomycotina</taxon>
        <taxon>Agaricomycetes</taxon>
        <taxon>Russulales</taxon>
        <taxon>Auriscalpiaceae</taxon>
        <taxon>Artomyces</taxon>
    </lineage>
</organism>
<keyword evidence="2" id="KW-1185">Reference proteome</keyword>
<name>A0ACB8SL86_9AGAM</name>